<keyword evidence="2" id="KW-0378">Hydrolase</keyword>
<keyword evidence="5" id="KW-1185">Reference proteome</keyword>
<dbReference type="SUPFAM" id="SSF54637">
    <property type="entry name" value="Thioesterase/thiol ester dehydrase-isomerase"/>
    <property type="match status" value="1"/>
</dbReference>
<dbReference type="Gene3D" id="3.10.129.10">
    <property type="entry name" value="Hotdog Thioesterase"/>
    <property type="match status" value="1"/>
</dbReference>
<dbReference type="PANTHER" id="PTHR21660">
    <property type="entry name" value="THIOESTERASE SUPERFAMILY MEMBER-RELATED"/>
    <property type="match status" value="1"/>
</dbReference>
<organism evidence="4 5">
    <name type="scientific">Kwoniella shivajii</name>
    <dbReference type="NCBI Taxonomy" id="564305"/>
    <lineage>
        <taxon>Eukaryota</taxon>
        <taxon>Fungi</taxon>
        <taxon>Dikarya</taxon>
        <taxon>Basidiomycota</taxon>
        <taxon>Agaricomycotina</taxon>
        <taxon>Tremellomycetes</taxon>
        <taxon>Tremellales</taxon>
        <taxon>Cryptococcaceae</taxon>
        <taxon>Kwoniella</taxon>
    </lineage>
</organism>
<accession>A0ABZ1D3S6</accession>
<dbReference type="CDD" id="cd03443">
    <property type="entry name" value="PaaI_thioesterase"/>
    <property type="match status" value="1"/>
</dbReference>
<dbReference type="InterPro" id="IPR029069">
    <property type="entry name" value="HotDog_dom_sf"/>
</dbReference>
<proteinExistence type="inferred from homology"/>
<evidence type="ECO:0000256" key="1">
    <source>
        <dbReference type="ARBA" id="ARBA00008324"/>
    </source>
</evidence>
<reference evidence="4 5" key="1">
    <citation type="submission" date="2024-01" db="EMBL/GenBank/DDBJ databases">
        <title>Comparative genomics of Cryptococcus and Kwoniella reveals pathogenesis evolution and contrasting modes of karyotype evolution via chromosome fusion or intercentromeric recombination.</title>
        <authorList>
            <person name="Coelho M.A."/>
            <person name="David-Palma M."/>
            <person name="Shea T."/>
            <person name="Bowers K."/>
            <person name="McGinley-Smith S."/>
            <person name="Mohammad A.W."/>
            <person name="Gnirke A."/>
            <person name="Yurkov A.M."/>
            <person name="Nowrousian M."/>
            <person name="Sun S."/>
            <person name="Cuomo C.A."/>
            <person name="Heitman J."/>
        </authorList>
    </citation>
    <scope>NUCLEOTIDE SEQUENCE [LARGE SCALE GENOMIC DNA]</scope>
    <source>
        <strain evidence="4">CBS 11374</strain>
    </source>
</reference>
<evidence type="ECO:0000256" key="2">
    <source>
        <dbReference type="ARBA" id="ARBA00022801"/>
    </source>
</evidence>
<dbReference type="RefSeq" id="XP_062793435.1">
    <property type="nucleotide sequence ID" value="XM_062937384.1"/>
</dbReference>
<dbReference type="PANTHER" id="PTHR21660:SF1">
    <property type="entry name" value="ACYL-COENZYME A THIOESTERASE 13"/>
    <property type="match status" value="1"/>
</dbReference>
<gene>
    <name evidence="4" type="ORF">IL334_005676</name>
</gene>
<dbReference type="GeneID" id="87957806"/>
<dbReference type="InterPro" id="IPR006683">
    <property type="entry name" value="Thioestr_dom"/>
</dbReference>
<name>A0ABZ1D3S6_9TREE</name>
<evidence type="ECO:0000313" key="4">
    <source>
        <dbReference type="EMBL" id="WRT68696.1"/>
    </source>
</evidence>
<dbReference type="EMBL" id="CP141887">
    <property type="protein sequence ID" value="WRT68696.1"/>
    <property type="molecule type" value="Genomic_DNA"/>
</dbReference>
<evidence type="ECO:0000259" key="3">
    <source>
        <dbReference type="Pfam" id="PF03061"/>
    </source>
</evidence>
<evidence type="ECO:0000313" key="5">
    <source>
        <dbReference type="Proteomes" id="UP001329825"/>
    </source>
</evidence>
<dbReference type="Pfam" id="PF03061">
    <property type="entry name" value="4HBT"/>
    <property type="match status" value="1"/>
</dbReference>
<dbReference type="Proteomes" id="UP001329825">
    <property type="component" value="Chromosome 7"/>
</dbReference>
<sequence>MPKPTAEEQDFFQKIIGSAGYGNHLAKYVSIYEIDQVPSEDEKGWRKVDGFKMSFKGIMTEEMTNPSGNMHGAAYAWLLDTCSSAALIAIHTPTFWGLPDFGGVSLSMEVQYLKAAPIGTELFILIEIIKCSNKLANLRCVIKDFNNDKTFATGTHLKMWKGPGSGSSVQAKL</sequence>
<comment type="similarity">
    <text evidence="1">Belongs to the thioesterase PaaI family.</text>
</comment>
<feature type="domain" description="Thioesterase" evidence="3">
    <location>
        <begin position="68"/>
        <end position="146"/>
    </location>
</feature>
<protein>
    <recommendedName>
        <fullName evidence="3">Thioesterase domain-containing protein</fullName>
    </recommendedName>
</protein>
<dbReference type="InterPro" id="IPR039298">
    <property type="entry name" value="ACOT13"/>
</dbReference>